<sequence>MPRILEPVKIDMDTEVFFNVNWEDYRCSCIQHQKTEQKDLHPDNKMPDSLVLDNTAIHQKFFDRNEVDYEELGKQTNMEVVSVSVIKQEPGNIIPKHRDMFHKIEQTYPFRQEMKIRANIFLEDWKSGHYLEFDEEACTKWKANEGYILNDQVIHLSANAGLEDKYTLQ</sequence>
<feature type="non-terminal residue" evidence="1">
    <location>
        <position position="169"/>
    </location>
</feature>
<dbReference type="AlphaFoldDB" id="A0A383EVK4"/>
<accession>A0A383EVK4</accession>
<reference evidence="1" key="1">
    <citation type="submission" date="2018-05" db="EMBL/GenBank/DDBJ databases">
        <authorList>
            <person name="Lanie J.A."/>
            <person name="Ng W.-L."/>
            <person name="Kazmierczak K.M."/>
            <person name="Andrzejewski T.M."/>
            <person name="Davidsen T.M."/>
            <person name="Wayne K.J."/>
            <person name="Tettelin H."/>
            <person name="Glass J.I."/>
            <person name="Rusch D."/>
            <person name="Podicherti R."/>
            <person name="Tsui H.-C.T."/>
            <person name="Winkler M.E."/>
        </authorList>
    </citation>
    <scope>NUCLEOTIDE SEQUENCE</scope>
</reference>
<proteinExistence type="predicted"/>
<evidence type="ECO:0008006" key="2">
    <source>
        <dbReference type="Google" id="ProtNLM"/>
    </source>
</evidence>
<protein>
    <recommendedName>
        <fullName evidence="2">Aspartyl/asparaginy/proline hydroxylase domain-containing protein</fullName>
    </recommendedName>
</protein>
<gene>
    <name evidence="1" type="ORF">METZ01_LOCUS513826</name>
</gene>
<dbReference type="EMBL" id="UINC01229313">
    <property type="protein sequence ID" value="SVE60972.1"/>
    <property type="molecule type" value="Genomic_DNA"/>
</dbReference>
<name>A0A383EVK4_9ZZZZ</name>
<organism evidence="1">
    <name type="scientific">marine metagenome</name>
    <dbReference type="NCBI Taxonomy" id="408172"/>
    <lineage>
        <taxon>unclassified sequences</taxon>
        <taxon>metagenomes</taxon>
        <taxon>ecological metagenomes</taxon>
    </lineage>
</organism>
<evidence type="ECO:0000313" key="1">
    <source>
        <dbReference type="EMBL" id="SVE60972.1"/>
    </source>
</evidence>